<protein>
    <recommendedName>
        <fullName evidence="10">Phospholipid/glycerol acyltransferase domain-containing protein</fullName>
    </recommendedName>
</protein>
<dbReference type="InParanoid" id="A0A1Y1YD11"/>
<dbReference type="STRING" id="1314790.A0A1Y1YD11"/>
<keyword evidence="12" id="KW-1185">Reference proteome</keyword>
<accession>A0A1Y1YD11</accession>
<keyword evidence="3" id="KW-0808">Transferase</keyword>
<keyword evidence="7 9" id="KW-0472">Membrane</keyword>
<evidence type="ECO:0000313" key="11">
    <source>
        <dbReference type="EMBL" id="ORX95616.1"/>
    </source>
</evidence>
<reference evidence="11 12" key="1">
    <citation type="submission" date="2016-07" db="EMBL/GenBank/DDBJ databases">
        <title>Pervasive Adenine N6-methylation of Active Genes in Fungi.</title>
        <authorList>
            <consortium name="DOE Joint Genome Institute"/>
            <person name="Mondo S.J."/>
            <person name="Dannebaum R.O."/>
            <person name="Kuo R.C."/>
            <person name="Labutti K."/>
            <person name="Haridas S."/>
            <person name="Kuo A."/>
            <person name="Salamov A."/>
            <person name="Ahrendt S.R."/>
            <person name="Lipzen A."/>
            <person name="Sullivan W."/>
            <person name="Andreopoulos W.B."/>
            <person name="Clum A."/>
            <person name="Lindquist E."/>
            <person name="Daum C."/>
            <person name="Ramamoorthy G.K."/>
            <person name="Gryganskyi A."/>
            <person name="Culley D."/>
            <person name="Magnuson J.K."/>
            <person name="James T.Y."/>
            <person name="O'Malley M.A."/>
            <person name="Stajich J.E."/>
            <person name="Spatafora J.W."/>
            <person name="Visel A."/>
            <person name="Grigoriev I.V."/>
        </authorList>
    </citation>
    <scope>NUCLEOTIDE SEQUENCE [LARGE SCALE GENOMIC DNA]</scope>
    <source>
        <strain evidence="11 12">CBS 931.73</strain>
    </source>
</reference>
<proteinExistence type="inferred from homology"/>
<dbReference type="Proteomes" id="UP000193498">
    <property type="component" value="Unassembled WGS sequence"/>
</dbReference>
<gene>
    <name evidence="11" type="ORF">K493DRAFT_282622</name>
</gene>
<dbReference type="GO" id="GO:0016746">
    <property type="term" value="F:acyltransferase activity"/>
    <property type="evidence" value="ECO:0007669"/>
    <property type="project" value="UniProtKB-KW"/>
</dbReference>
<evidence type="ECO:0000256" key="3">
    <source>
        <dbReference type="ARBA" id="ARBA00022679"/>
    </source>
</evidence>
<dbReference type="FunCoup" id="A0A1Y1YD11">
    <property type="interactions" value="95"/>
</dbReference>
<name>A0A1Y1YD11_9FUNG</name>
<keyword evidence="6" id="KW-0443">Lipid metabolism</keyword>
<sequence>MEKYSRWRDAGTGIQPFLPPVPLKTEANPISTVHKFLKDYVLGPVISVIRLVGLLVSSLFIVILELCLSLVPITQLRRQLRRGLITPFSRLLLIFTGFYWISSESSTVRKGRSQGAARRKAANADVSSGDIIVVNHTSYIDILYLYFRYDPVFTQVYLSNLSVRPLSVWSALKACGTYPEAEPKSKVQTYSLNELSEIAKQQNRGPVIVFPEGTTSNGRALLKFLSLFDGLNIQKVQVHIVALKYTYEDYAPVYTVGNRFFHLFRLCSQYTNTLSVKRLNSSEVSLAEESSSTSPEETISSKITSLFSQVARLRKTNLGLQDKQDFLEFYWTRTKGKYQPEQKKR</sequence>
<dbReference type="AlphaFoldDB" id="A0A1Y1YD11"/>
<evidence type="ECO:0000256" key="8">
    <source>
        <dbReference type="ARBA" id="ARBA00023315"/>
    </source>
</evidence>
<keyword evidence="8" id="KW-0012">Acyltransferase</keyword>
<evidence type="ECO:0000256" key="7">
    <source>
        <dbReference type="ARBA" id="ARBA00023136"/>
    </source>
</evidence>
<dbReference type="GO" id="GO:0016020">
    <property type="term" value="C:membrane"/>
    <property type="evidence" value="ECO:0007669"/>
    <property type="project" value="UniProtKB-SubCell"/>
</dbReference>
<dbReference type="GO" id="GO:0006629">
    <property type="term" value="P:lipid metabolic process"/>
    <property type="evidence" value="ECO:0007669"/>
    <property type="project" value="UniProtKB-KW"/>
</dbReference>
<evidence type="ECO:0000256" key="6">
    <source>
        <dbReference type="ARBA" id="ARBA00023098"/>
    </source>
</evidence>
<evidence type="ECO:0000256" key="5">
    <source>
        <dbReference type="ARBA" id="ARBA00022989"/>
    </source>
</evidence>
<feature type="domain" description="Phospholipid/glycerol acyltransferase" evidence="10">
    <location>
        <begin position="130"/>
        <end position="248"/>
    </location>
</feature>
<dbReference type="PANTHER" id="PTHR23063:SF60">
    <property type="entry name" value="LYSOPHOSPHATIDIC ACID:OLEOYL-COA ACYLTRANSFERASE 1"/>
    <property type="match status" value="1"/>
</dbReference>
<dbReference type="EMBL" id="MCFE01000171">
    <property type="protein sequence ID" value="ORX95616.1"/>
    <property type="molecule type" value="Genomic_DNA"/>
</dbReference>
<dbReference type="PANTHER" id="PTHR23063">
    <property type="entry name" value="PHOSPHOLIPID ACYLTRANSFERASE"/>
    <property type="match status" value="1"/>
</dbReference>
<comment type="caution">
    <text evidence="11">The sequence shown here is derived from an EMBL/GenBank/DDBJ whole genome shotgun (WGS) entry which is preliminary data.</text>
</comment>
<evidence type="ECO:0000256" key="2">
    <source>
        <dbReference type="ARBA" id="ARBA00008655"/>
    </source>
</evidence>
<feature type="transmembrane region" description="Helical" evidence="9">
    <location>
        <begin position="48"/>
        <end position="71"/>
    </location>
</feature>
<keyword evidence="5 9" id="KW-1133">Transmembrane helix</keyword>
<organism evidence="11 12">
    <name type="scientific">Basidiobolus meristosporus CBS 931.73</name>
    <dbReference type="NCBI Taxonomy" id="1314790"/>
    <lineage>
        <taxon>Eukaryota</taxon>
        <taxon>Fungi</taxon>
        <taxon>Fungi incertae sedis</taxon>
        <taxon>Zoopagomycota</taxon>
        <taxon>Entomophthoromycotina</taxon>
        <taxon>Basidiobolomycetes</taxon>
        <taxon>Basidiobolales</taxon>
        <taxon>Basidiobolaceae</taxon>
        <taxon>Basidiobolus</taxon>
    </lineage>
</organism>
<dbReference type="SMART" id="SM00563">
    <property type="entry name" value="PlsC"/>
    <property type="match status" value="1"/>
</dbReference>
<evidence type="ECO:0000256" key="4">
    <source>
        <dbReference type="ARBA" id="ARBA00022692"/>
    </source>
</evidence>
<dbReference type="OrthoDB" id="272512at2759"/>
<evidence type="ECO:0000256" key="9">
    <source>
        <dbReference type="SAM" id="Phobius"/>
    </source>
</evidence>
<dbReference type="SUPFAM" id="SSF69593">
    <property type="entry name" value="Glycerol-3-phosphate (1)-acyltransferase"/>
    <property type="match status" value="1"/>
</dbReference>
<evidence type="ECO:0000313" key="12">
    <source>
        <dbReference type="Proteomes" id="UP000193498"/>
    </source>
</evidence>
<dbReference type="InterPro" id="IPR002123">
    <property type="entry name" value="Plipid/glycerol_acylTrfase"/>
</dbReference>
<evidence type="ECO:0000256" key="1">
    <source>
        <dbReference type="ARBA" id="ARBA00004370"/>
    </source>
</evidence>
<evidence type="ECO:0000259" key="10">
    <source>
        <dbReference type="SMART" id="SM00563"/>
    </source>
</evidence>
<comment type="similarity">
    <text evidence="2">Belongs to the 1-acyl-sn-glycerol-3-phosphate acyltransferase family.</text>
</comment>
<comment type="subcellular location">
    <subcellularLocation>
        <location evidence="1">Membrane</location>
    </subcellularLocation>
</comment>
<dbReference type="Pfam" id="PF01553">
    <property type="entry name" value="Acyltransferase"/>
    <property type="match status" value="1"/>
</dbReference>
<keyword evidence="4 9" id="KW-0812">Transmembrane</keyword>